<evidence type="ECO:0000256" key="1">
    <source>
        <dbReference type="ARBA" id="ARBA00010266"/>
    </source>
</evidence>
<feature type="region of interest" description="Disordered" evidence="3">
    <location>
        <begin position="126"/>
        <end position="163"/>
    </location>
</feature>
<dbReference type="Pfam" id="PF01832">
    <property type="entry name" value="Glucosaminidase"/>
    <property type="match status" value="1"/>
</dbReference>
<dbReference type="PRINTS" id="PR01002">
    <property type="entry name" value="FLGFLGJ"/>
</dbReference>
<dbReference type="PANTHER" id="PTHR33308">
    <property type="entry name" value="PEPTIDOGLYCAN HYDROLASE FLGJ"/>
    <property type="match status" value="1"/>
</dbReference>
<evidence type="ECO:0000313" key="7">
    <source>
        <dbReference type="Proteomes" id="UP001335665"/>
    </source>
</evidence>
<dbReference type="SMART" id="SM00047">
    <property type="entry name" value="LYZ2"/>
    <property type="match status" value="1"/>
</dbReference>
<comment type="similarity">
    <text evidence="1">Belongs to the glycosyl hydrolase 73 family.</text>
</comment>
<feature type="domain" description="Mannosyl-glycoprotein endo-beta-N-acetylglucosamidase-like" evidence="5">
    <location>
        <begin position="165"/>
        <end position="319"/>
    </location>
</feature>
<evidence type="ECO:0000256" key="4">
    <source>
        <dbReference type="SAM" id="SignalP"/>
    </source>
</evidence>
<comment type="caution">
    <text evidence="6">The sequence shown here is derived from an EMBL/GenBank/DDBJ whole genome shotgun (WGS) entry which is preliminary data.</text>
</comment>
<dbReference type="InterPro" id="IPR051056">
    <property type="entry name" value="Glycosyl_Hydrolase_73"/>
</dbReference>
<dbReference type="Proteomes" id="UP001335665">
    <property type="component" value="Unassembled WGS sequence"/>
</dbReference>
<evidence type="ECO:0000313" key="6">
    <source>
        <dbReference type="EMBL" id="MEE6701302.1"/>
    </source>
</evidence>
<protein>
    <submittedName>
        <fullName evidence="6">Glucosaminidase domain-containing protein</fullName>
    </submittedName>
</protein>
<dbReference type="Gene3D" id="1.10.530.10">
    <property type="match status" value="1"/>
</dbReference>
<organism evidence="6 7">
    <name type="scientific">Limosilactobacillus pontis</name>
    <dbReference type="NCBI Taxonomy" id="35787"/>
    <lineage>
        <taxon>Bacteria</taxon>
        <taxon>Bacillati</taxon>
        <taxon>Bacillota</taxon>
        <taxon>Bacilli</taxon>
        <taxon>Lactobacillales</taxon>
        <taxon>Lactobacillaceae</taxon>
        <taxon>Limosilactobacillus</taxon>
    </lineage>
</organism>
<feature type="signal peptide" evidence="4">
    <location>
        <begin position="1"/>
        <end position="24"/>
    </location>
</feature>
<dbReference type="Gene3D" id="4.10.80.30">
    <property type="entry name" value="DNA polymerase, domain 6"/>
    <property type="match status" value="1"/>
</dbReference>
<proteinExistence type="inferred from homology"/>
<reference evidence="6 7" key="1">
    <citation type="submission" date="2023-02" db="EMBL/GenBank/DDBJ databases">
        <title>The predominant lactic acid bacteria and yeasts involved in the spontaneous fermentation of millet during the production of the traditional porridge Hausa koko in Ghana.</title>
        <authorList>
            <person name="Atter A."/>
            <person name="Diaz M."/>
        </authorList>
    </citation>
    <scope>NUCLEOTIDE SEQUENCE [LARGE SCALE GENOMIC DNA]</scope>
    <source>
        <strain evidence="6 7">FI11552</strain>
    </source>
</reference>
<gene>
    <name evidence="6" type="ORF">PS396_05760</name>
</gene>
<dbReference type="InterPro" id="IPR002901">
    <property type="entry name" value="MGlyc_endo_b_GlcNAc-like_dom"/>
</dbReference>
<keyword evidence="7" id="KW-1185">Reference proteome</keyword>
<keyword evidence="4" id="KW-0732">Signal</keyword>
<evidence type="ECO:0000256" key="2">
    <source>
        <dbReference type="ARBA" id="ARBA00022801"/>
    </source>
</evidence>
<evidence type="ECO:0000256" key="3">
    <source>
        <dbReference type="SAM" id="MobiDB-lite"/>
    </source>
</evidence>
<sequence>MRKPILISTVAALAIAQPGMVAMASVQPDPTAAAAHAVISQQPVDEQAVRQRGDAYAAAFLAAFRQASTDYQQAFIQGVADGHQGRVRSIAGNVAQVAYQRGLARGQRLQAADNSHTAAERSVGVVTPADGGQQSPAAGAMGPADRGLIADDATTAGPADQGEYATQAPTNVQWAFINHLATAAQRVGAEYDLYPSVIIAQAALESNWGTSRLGRAPFHNLFGVKGYFAGRTTQQPTSEYQAGRKLLVVDNFRRYQSDEAALRDYATTLQAPLYRGVHRQYAASYRQATHALQGRYATDPQYEQKLNRLIDGFKLTRYDHQPRHAAAGHATPVKVQLADDRIGQSAAPARATRPAHRDRGHHRLSTLASVLGGLGSAGLVELGRRLFLK</sequence>
<dbReference type="PANTHER" id="PTHR33308:SF9">
    <property type="entry name" value="PEPTIDOGLYCAN HYDROLASE FLGJ"/>
    <property type="match status" value="1"/>
</dbReference>
<accession>A0ABU7STA3</accession>
<dbReference type="EMBL" id="JAQSFA010000012">
    <property type="protein sequence ID" value="MEE6701302.1"/>
    <property type="molecule type" value="Genomic_DNA"/>
</dbReference>
<evidence type="ECO:0000259" key="5">
    <source>
        <dbReference type="SMART" id="SM00047"/>
    </source>
</evidence>
<keyword evidence="2" id="KW-0378">Hydrolase</keyword>
<name>A0ABU7STA3_9LACO</name>
<feature type="chain" id="PRO_5046119810" evidence="4">
    <location>
        <begin position="25"/>
        <end position="389"/>
    </location>
</feature>
<dbReference type="RefSeq" id="WP_331193134.1">
    <property type="nucleotide sequence ID" value="NZ_JAQSEQ010000013.1"/>
</dbReference>